<dbReference type="AlphaFoldDB" id="A0A7W5B4Y7"/>
<feature type="chain" id="PRO_5038428551" evidence="3">
    <location>
        <begin position="27"/>
        <end position="441"/>
    </location>
</feature>
<proteinExistence type="inferred from homology"/>
<dbReference type="Proteomes" id="UP000570361">
    <property type="component" value="Unassembled WGS sequence"/>
</dbReference>
<evidence type="ECO:0000313" key="4">
    <source>
        <dbReference type="EMBL" id="MBB3114484.1"/>
    </source>
</evidence>
<dbReference type="RefSeq" id="WP_183604520.1">
    <property type="nucleotide sequence ID" value="NZ_JACHXK010000033.1"/>
</dbReference>
<dbReference type="InterPro" id="IPR006059">
    <property type="entry name" value="SBP"/>
</dbReference>
<protein>
    <submittedName>
        <fullName evidence="4">Raffinose/stachyose/melibiose transport system substrate-binding protein</fullName>
    </submittedName>
</protein>
<evidence type="ECO:0000256" key="3">
    <source>
        <dbReference type="SAM" id="SignalP"/>
    </source>
</evidence>
<dbReference type="Gene3D" id="3.40.190.10">
    <property type="entry name" value="Periplasmic binding protein-like II"/>
    <property type="match status" value="2"/>
</dbReference>
<dbReference type="Pfam" id="PF01547">
    <property type="entry name" value="SBP_bac_1"/>
    <property type="match status" value="1"/>
</dbReference>
<dbReference type="PANTHER" id="PTHR43649">
    <property type="entry name" value="ARABINOSE-BINDING PROTEIN-RELATED"/>
    <property type="match status" value="1"/>
</dbReference>
<keyword evidence="3" id="KW-0732">Signal</keyword>
<evidence type="ECO:0000313" key="5">
    <source>
        <dbReference type="Proteomes" id="UP000570361"/>
    </source>
</evidence>
<feature type="signal peptide" evidence="3">
    <location>
        <begin position="1"/>
        <end position="26"/>
    </location>
</feature>
<dbReference type="PANTHER" id="PTHR43649:SF29">
    <property type="entry name" value="OSMOPROTECTIVE COMPOUNDS-BINDING PROTEIN GGTB"/>
    <property type="match status" value="1"/>
</dbReference>
<name>A0A7W5B4Y7_9BACL</name>
<keyword evidence="5" id="KW-1185">Reference proteome</keyword>
<comment type="caution">
    <text evidence="4">The sequence shown here is derived from an EMBL/GenBank/DDBJ whole genome shotgun (WGS) entry which is preliminary data.</text>
</comment>
<dbReference type="PROSITE" id="PS51257">
    <property type="entry name" value="PROKAR_LIPOPROTEIN"/>
    <property type="match status" value="1"/>
</dbReference>
<gene>
    <name evidence="4" type="ORF">FHS18_006605</name>
</gene>
<organism evidence="4 5">
    <name type="scientific">Paenibacillus phyllosphaerae</name>
    <dbReference type="NCBI Taxonomy" id="274593"/>
    <lineage>
        <taxon>Bacteria</taxon>
        <taxon>Bacillati</taxon>
        <taxon>Bacillota</taxon>
        <taxon>Bacilli</taxon>
        <taxon>Bacillales</taxon>
        <taxon>Paenibacillaceae</taxon>
        <taxon>Paenibacillus</taxon>
    </lineage>
</organism>
<comment type="similarity">
    <text evidence="1">Belongs to the bacterial solute-binding protein 1 family.</text>
</comment>
<accession>A0A7W5B4Y7</accession>
<reference evidence="4 5" key="1">
    <citation type="submission" date="2020-08" db="EMBL/GenBank/DDBJ databases">
        <title>Genomic Encyclopedia of Type Strains, Phase III (KMG-III): the genomes of soil and plant-associated and newly described type strains.</title>
        <authorList>
            <person name="Whitman W."/>
        </authorList>
    </citation>
    <scope>NUCLEOTIDE SEQUENCE [LARGE SCALE GENOMIC DNA]</scope>
    <source>
        <strain evidence="4 5">CECT 5862</strain>
    </source>
</reference>
<sequence>MKAIHSRQFSLLAALLALSFSLTSCSSPEAPQAQSGDEPSPILYMTADGNSQSTAIIDELTALYEETNPTMSFKYESLGGADLSRKIQLLAASNDLPAVFSYPSGKPLLDLIDSHAVLDMEETFRQLGIYDSLLPTAVELLKSHVDGKGLYALPLELNIEGFWYNKAIFARFGLDVPRTWDEMLDAAAALQREGVQPFALAGKEKWPITRMINAYIIRAYGADAMLQVDRGERRLTDPGFIEAAKVVQDMALQGYYGVNVSKVDFRGSMQAFMQGRAAMFYSGSWSLRQFNNPRDGELPSDQIGFFSVPLVEGGAGTLEEYPVNAGLTASFAKESYNADVGEWMKFVFARYGDHAMASRGMITGFKVEHMPDHVPALTQLVQQQIATLQKGALWFEARFSTEEQLAAWDNALLLVTNKQYKPEEYMRELQALIDANHIAVP</sequence>
<dbReference type="EMBL" id="JACHXK010000033">
    <property type="protein sequence ID" value="MBB3114484.1"/>
    <property type="molecule type" value="Genomic_DNA"/>
</dbReference>
<dbReference type="SUPFAM" id="SSF53850">
    <property type="entry name" value="Periplasmic binding protein-like II"/>
    <property type="match status" value="1"/>
</dbReference>
<evidence type="ECO:0000256" key="1">
    <source>
        <dbReference type="ARBA" id="ARBA00008520"/>
    </source>
</evidence>
<keyword evidence="2" id="KW-0813">Transport</keyword>
<dbReference type="InterPro" id="IPR050490">
    <property type="entry name" value="Bact_solute-bd_prot1"/>
</dbReference>
<evidence type="ECO:0000256" key="2">
    <source>
        <dbReference type="ARBA" id="ARBA00022448"/>
    </source>
</evidence>